<evidence type="ECO:0000256" key="5">
    <source>
        <dbReference type="ARBA" id="ARBA00023180"/>
    </source>
</evidence>
<dbReference type="AlphaFoldDB" id="A0AA88WL29"/>
<dbReference type="GO" id="GO:0016020">
    <property type="term" value="C:membrane"/>
    <property type="evidence" value="ECO:0007669"/>
    <property type="project" value="UniProtKB-SubCell"/>
</dbReference>
<keyword evidence="3" id="KW-0808">Transferase</keyword>
<evidence type="ECO:0000256" key="6">
    <source>
        <dbReference type="SAM" id="MobiDB-lite"/>
    </source>
</evidence>
<accession>A0AA88WL29</accession>
<proteinExistence type="predicted"/>
<evidence type="ECO:0000256" key="3">
    <source>
        <dbReference type="ARBA" id="ARBA00022679"/>
    </source>
</evidence>
<feature type="transmembrane region" description="Helical" evidence="7">
    <location>
        <begin position="21"/>
        <end position="40"/>
    </location>
</feature>
<keyword evidence="9" id="KW-1185">Reference proteome</keyword>
<gene>
    <name evidence="8" type="ORF">RJ639_038491</name>
</gene>
<evidence type="ECO:0000256" key="7">
    <source>
        <dbReference type="SAM" id="Phobius"/>
    </source>
</evidence>
<keyword evidence="7" id="KW-0812">Transmembrane</keyword>
<evidence type="ECO:0000256" key="4">
    <source>
        <dbReference type="ARBA" id="ARBA00023136"/>
    </source>
</evidence>
<dbReference type="PANTHER" id="PTHR45719">
    <property type="entry name" value="GLYCOSYLTRANSFERASE"/>
    <property type="match status" value="1"/>
</dbReference>
<evidence type="ECO:0000313" key="8">
    <source>
        <dbReference type="EMBL" id="KAK3029532.1"/>
    </source>
</evidence>
<dbReference type="EMBL" id="JAVXUP010000377">
    <property type="protein sequence ID" value="KAK3029532.1"/>
    <property type="molecule type" value="Genomic_DNA"/>
</dbReference>
<protein>
    <submittedName>
        <fullName evidence="8">Uncharacterized protein</fullName>
    </submittedName>
</protein>
<evidence type="ECO:0000313" key="9">
    <source>
        <dbReference type="Proteomes" id="UP001188597"/>
    </source>
</evidence>
<organism evidence="8 9">
    <name type="scientific">Escallonia herrerae</name>
    <dbReference type="NCBI Taxonomy" id="1293975"/>
    <lineage>
        <taxon>Eukaryota</taxon>
        <taxon>Viridiplantae</taxon>
        <taxon>Streptophyta</taxon>
        <taxon>Embryophyta</taxon>
        <taxon>Tracheophyta</taxon>
        <taxon>Spermatophyta</taxon>
        <taxon>Magnoliopsida</taxon>
        <taxon>eudicotyledons</taxon>
        <taxon>Gunneridae</taxon>
        <taxon>Pentapetalae</taxon>
        <taxon>asterids</taxon>
        <taxon>campanulids</taxon>
        <taxon>Escalloniales</taxon>
        <taxon>Escalloniaceae</taxon>
        <taxon>Escallonia</taxon>
    </lineage>
</organism>
<evidence type="ECO:0000256" key="1">
    <source>
        <dbReference type="ARBA" id="ARBA00004606"/>
    </source>
</evidence>
<keyword evidence="7" id="KW-1133">Transmembrane helix</keyword>
<feature type="compositionally biased region" description="Pro residues" evidence="6">
    <location>
        <begin position="68"/>
        <end position="80"/>
    </location>
</feature>
<sequence>MQEPPPSPTTTTTTTTIPTKFYLLLSTSLFSLLFILSLSIPQQPPSTYKPRSPSSLFPTHQPHRLLSDPPPDPPSPPTPPSIAYLISGSNNDSGRILRLLSSIYHPRNQYLIHLDRSAKQAERDALALAVQSVPLYRSAQNVNVIGKADFVYPRGSSSISATLHGASILLRLPGKWDWFINLSAADYPLVTQDDLLHILAYLPRDLNFVNHTGYIGWRESRKLKPIIVDPGLYLVEKSELFYATQKRGLPDAYRLFTALKSSPNIYFEANHQPLPTDNSTRYSTAEV</sequence>
<comment type="subcellular location">
    <subcellularLocation>
        <location evidence="1">Membrane</location>
        <topology evidence="1">Single-pass type II membrane protein</topology>
    </subcellularLocation>
</comment>
<keyword evidence="5" id="KW-0325">Glycoprotein</keyword>
<reference evidence="8" key="1">
    <citation type="submission" date="2022-12" db="EMBL/GenBank/DDBJ databases">
        <title>Draft genome assemblies for two species of Escallonia (Escalloniales).</title>
        <authorList>
            <person name="Chanderbali A."/>
            <person name="Dervinis C."/>
            <person name="Anghel I."/>
            <person name="Soltis D."/>
            <person name="Soltis P."/>
            <person name="Zapata F."/>
        </authorList>
    </citation>
    <scope>NUCLEOTIDE SEQUENCE</scope>
    <source>
        <strain evidence="8">UCBG64.0493</strain>
        <tissue evidence="8">Leaf</tissue>
    </source>
</reference>
<name>A0AA88WL29_9ASTE</name>
<dbReference type="InterPro" id="IPR003406">
    <property type="entry name" value="Glyco_trans_14"/>
</dbReference>
<comment type="caution">
    <text evidence="8">The sequence shown here is derived from an EMBL/GenBank/DDBJ whole genome shotgun (WGS) entry which is preliminary data.</text>
</comment>
<dbReference type="GO" id="GO:0015020">
    <property type="term" value="F:glucuronosyltransferase activity"/>
    <property type="evidence" value="ECO:0007669"/>
    <property type="project" value="InterPro"/>
</dbReference>
<evidence type="ECO:0000256" key="2">
    <source>
        <dbReference type="ARBA" id="ARBA00022676"/>
    </source>
</evidence>
<keyword evidence="2" id="KW-0328">Glycosyltransferase</keyword>
<keyword evidence="4 7" id="KW-0472">Membrane</keyword>
<dbReference type="Proteomes" id="UP001188597">
    <property type="component" value="Unassembled WGS sequence"/>
</dbReference>
<feature type="region of interest" description="Disordered" evidence="6">
    <location>
        <begin position="45"/>
        <end position="81"/>
    </location>
</feature>
<dbReference type="Pfam" id="PF02485">
    <property type="entry name" value="Branch"/>
    <property type="match status" value="1"/>
</dbReference>
<dbReference type="PANTHER" id="PTHR45719:SF10">
    <property type="entry name" value="CORE-2_I-BRANCHING BETA-1,6-N-ACETYLGLUCOSAMINYLTRANSFERASE FAMILY PROTEIN"/>
    <property type="match status" value="1"/>
</dbReference>
<dbReference type="InterPro" id="IPR044610">
    <property type="entry name" value="GLCAT14A/B/C"/>
</dbReference>